<accession>Q97GD9</accession>
<dbReference type="OrthoDB" id="1935360at2"/>
<dbReference type="Gene3D" id="2.40.10.220">
    <property type="entry name" value="predicted glycosyltransferase like domains"/>
    <property type="match status" value="1"/>
</dbReference>
<dbReference type="GO" id="GO:0035438">
    <property type="term" value="F:cyclic-di-GMP binding"/>
    <property type="evidence" value="ECO:0007669"/>
    <property type="project" value="InterPro"/>
</dbReference>
<reference evidence="3 4" key="1">
    <citation type="journal article" date="2001" name="J. Bacteriol.">
        <title>Genome sequence and comparative analysis of the solvent-producing bacterium Clostridium acetobutylicum.</title>
        <authorList>
            <person name="Nolling J."/>
            <person name="Breton G."/>
            <person name="Omelchenko M.V."/>
            <person name="Makarova K.S."/>
            <person name="Zeng Q."/>
            <person name="Gibson R."/>
            <person name="Lee H.M."/>
            <person name="Dubois J."/>
            <person name="Qiu D."/>
            <person name="Hitti J."/>
            <person name="Wolf Y.I."/>
            <person name="Tatusov R.L."/>
            <person name="Sabathe F."/>
            <person name="Doucette-Stamm L."/>
            <person name="Soucaille P."/>
            <person name="Daly M.J."/>
            <person name="Bennett G.N."/>
            <person name="Koonin E.V."/>
            <person name="Smith D.R."/>
        </authorList>
    </citation>
    <scope>NUCLEOTIDE SEQUENCE [LARGE SCALE GENOMIC DNA]</scope>
    <source>
        <strain evidence="4">ATCC 824 / DSM 792 / JCM 1419 / LMG 5710 / VKM B-1787</strain>
    </source>
</reference>
<keyword evidence="1" id="KW-0812">Transmembrane</keyword>
<dbReference type="EMBL" id="AE001437">
    <property type="protein sequence ID" value="AAK80383.1"/>
    <property type="molecule type" value="Genomic_DNA"/>
</dbReference>
<dbReference type="AlphaFoldDB" id="Q97GD9"/>
<evidence type="ECO:0000313" key="3">
    <source>
        <dbReference type="EMBL" id="AAK80383.1"/>
    </source>
</evidence>
<evidence type="ECO:0000256" key="1">
    <source>
        <dbReference type="SAM" id="Phobius"/>
    </source>
</evidence>
<dbReference type="KEGG" id="cac:CA_C2429"/>
<proteinExistence type="predicted"/>
<protein>
    <submittedName>
        <fullName evidence="3">Predicted membrane protein</fullName>
    </submittedName>
</protein>
<feature type="domain" description="PilZ" evidence="2">
    <location>
        <begin position="34"/>
        <end position="133"/>
    </location>
</feature>
<dbReference type="STRING" id="272562.CA_C2429"/>
<organism evidence="3 4">
    <name type="scientific">Clostridium acetobutylicum (strain ATCC 824 / DSM 792 / JCM 1419 / IAM 19013 / LMG 5710 / NBRC 13948 / NRRL B-527 / VKM B-1787 / 2291 / W)</name>
    <dbReference type="NCBI Taxonomy" id="272562"/>
    <lineage>
        <taxon>Bacteria</taxon>
        <taxon>Bacillati</taxon>
        <taxon>Bacillota</taxon>
        <taxon>Clostridia</taxon>
        <taxon>Eubacteriales</taxon>
        <taxon>Clostridiaceae</taxon>
        <taxon>Clostridium</taxon>
    </lineage>
</organism>
<dbReference type="HOGENOM" id="CLU_952178_0_0_9"/>
<dbReference type="PATRIC" id="fig|272562.8.peg.2625"/>
<dbReference type="InterPro" id="IPR009875">
    <property type="entry name" value="PilZ_domain"/>
</dbReference>
<evidence type="ECO:0000313" key="4">
    <source>
        <dbReference type="Proteomes" id="UP000000814"/>
    </source>
</evidence>
<sequence>MLILVSYCIMYSIEFIYYMVIVIRVVVIMRKKNEQRKFKRTDYKCNVDSFILNGELQLEQVEILDISEAGARIHVPKRINVGDRVTFNFKMGSLNITCNATIVWGTSSLTDGFINGCKFDILATDKRLLKLFIDSLYNKNFISLYRDKQTYIVPNMYLTLNLSNTDIYRVFQYATYQLGTLKKTDNKYDLAIHDNLVNRLNDYLNNNLDCFKVSIYESTQFKRIIDFCILSLQYNDENISALRLEDLDMSDFDSDRAEKYKNDFEKLPEDIRLEAITEISKSLSAKGLKVLN</sequence>
<keyword evidence="1" id="KW-0472">Membrane</keyword>
<keyword evidence="1" id="KW-1133">Transmembrane helix</keyword>
<dbReference type="PIR" id="D97199">
    <property type="entry name" value="D97199"/>
</dbReference>
<gene>
    <name evidence="3" type="ordered locus">CA_C2429</name>
</gene>
<keyword evidence="4" id="KW-1185">Reference proteome</keyword>
<name>Q97GD9_CLOAB</name>
<evidence type="ECO:0000259" key="2">
    <source>
        <dbReference type="Pfam" id="PF07238"/>
    </source>
</evidence>
<dbReference type="Proteomes" id="UP000000814">
    <property type="component" value="Chromosome"/>
</dbReference>
<feature type="transmembrane region" description="Helical" evidence="1">
    <location>
        <begin position="6"/>
        <end position="27"/>
    </location>
</feature>
<dbReference type="SUPFAM" id="SSF141371">
    <property type="entry name" value="PilZ domain-like"/>
    <property type="match status" value="1"/>
</dbReference>
<dbReference type="Pfam" id="PF07238">
    <property type="entry name" value="PilZ"/>
    <property type="match status" value="1"/>
</dbReference>